<proteinExistence type="predicted"/>
<organism evidence="6 7">
    <name type="scientific">Thalassomonas haliotis</name>
    <dbReference type="NCBI Taxonomy" id="485448"/>
    <lineage>
        <taxon>Bacteria</taxon>
        <taxon>Pseudomonadati</taxon>
        <taxon>Pseudomonadota</taxon>
        <taxon>Gammaproteobacteria</taxon>
        <taxon>Alteromonadales</taxon>
        <taxon>Colwelliaceae</taxon>
        <taxon>Thalassomonas</taxon>
    </lineage>
</organism>
<evidence type="ECO:0000256" key="3">
    <source>
        <dbReference type="ARBA" id="ARBA00022801"/>
    </source>
</evidence>
<keyword evidence="3" id="KW-0378">Hydrolase</keyword>
<dbReference type="PANTHER" id="PTHR31609">
    <property type="entry name" value="YDJC DEACETYLASE FAMILY MEMBER"/>
    <property type="match status" value="1"/>
</dbReference>
<evidence type="ECO:0000256" key="1">
    <source>
        <dbReference type="ARBA" id="ARBA00001946"/>
    </source>
</evidence>
<sequence length="282" mass="31787">MIILASNKIDLNEVNVILHVDDIGMVEPTISAFAQLYRNRKIISGSLMAPCPWFALAAQLQQKFPEADLGLHLTLTSEWSGYRWGPVSPVTRNSGLVDSSGRYFHCCNLDVCEQADIQAVTAELYSQIELARRLGFTPSHLDGHMFTCQQVKFLPVLLDLALEYKTPAVFSRQQLNALPEHTCQRWYKRLTQLKLPIFDSISRLPLGKGEQVLKAFLSHLPAGLHYLYAHPIKSATELSVMTHQAQEREAEYHALMNFDLGKLASALNIKLRSFHSLQGESR</sequence>
<keyword evidence="7" id="KW-1185">Reference proteome</keyword>
<dbReference type="Proteomes" id="UP001215231">
    <property type="component" value="Chromosome"/>
</dbReference>
<evidence type="ECO:0000313" key="6">
    <source>
        <dbReference type="EMBL" id="WDE14308.1"/>
    </source>
</evidence>
<evidence type="ECO:0000313" key="7">
    <source>
        <dbReference type="Proteomes" id="UP001215231"/>
    </source>
</evidence>
<dbReference type="Pfam" id="PF04794">
    <property type="entry name" value="YdjC"/>
    <property type="match status" value="1"/>
</dbReference>
<evidence type="ECO:0000256" key="5">
    <source>
        <dbReference type="ARBA" id="ARBA00023277"/>
    </source>
</evidence>
<gene>
    <name evidence="6" type="ORF">H3N35_13325</name>
</gene>
<reference evidence="6 7" key="1">
    <citation type="journal article" date="2022" name="Mar. Drugs">
        <title>Bioassay-Guided Fractionation Leads to the Detection of Cholic Acid Generated by the Rare Thalassomonas sp.</title>
        <authorList>
            <person name="Pheiffer F."/>
            <person name="Schneider Y.K."/>
            <person name="Hansen E.H."/>
            <person name="Andersen J.H."/>
            <person name="Isaksson J."/>
            <person name="Busche T."/>
            <person name="R C."/>
            <person name="Kalinowski J."/>
            <person name="Zyl L.V."/>
            <person name="Trindade M."/>
        </authorList>
    </citation>
    <scope>NUCLEOTIDE SEQUENCE [LARGE SCALE GENOMIC DNA]</scope>
    <source>
        <strain evidence="6 7">A5K-61T</strain>
    </source>
</reference>
<dbReference type="Gene3D" id="3.20.20.370">
    <property type="entry name" value="Glycoside hydrolase/deacetylase"/>
    <property type="match status" value="1"/>
</dbReference>
<comment type="cofactor">
    <cofactor evidence="1">
        <name>Mg(2+)</name>
        <dbReference type="ChEBI" id="CHEBI:18420"/>
    </cofactor>
</comment>
<dbReference type="SUPFAM" id="SSF88713">
    <property type="entry name" value="Glycoside hydrolase/deacetylase"/>
    <property type="match status" value="1"/>
</dbReference>
<accession>A0ABY7VM07</accession>
<dbReference type="InterPro" id="IPR011330">
    <property type="entry name" value="Glyco_hydro/deAcase_b/a-brl"/>
</dbReference>
<keyword evidence="4" id="KW-0460">Magnesium</keyword>
<evidence type="ECO:0000256" key="2">
    <source>
        <dbReference type="ARBA" id="ARBA00022723"/>
    </source>
</evidence>
<dbReference type="PANTHER" id="PTHR31609:SF1">
    <property type="entry name" value="CARBOHYDRATE DEACETYLASE"/>
    <property type="match status" value="1"/>
</dbReference>
<evidence type="ECO:0000256" key="4">
    <source>
        <dbReference type="ARBA" id="ARBA00022842"/>
    </source>
</evidence>
<dbReference type="InterPro" id="IPR006879">
    <property type="entry name" value="YdjC-like"/>
</dbReference>
<keyword evidence="2" id="KW-0479">Metal-binding</keyword>
<protein>
    <submittedName>
        <fullName evidence="6">ChbG/HpnK family deacetylase</fullName>
    </submittedName>
</protein>
<dbReference type="EMBL" id="CP059693">
    <property type="protein sequence ID" value="WDE14308.1"/>
    <property type="molecule type" value="Genomic_DNA"/>
</dbReference>
<name>A0ABY7VM07_9GAMM</name>
<keyword evidence="5" id="KW-0119">Carbohydrate metabolism</keyword>
<dbReference type="RefSeq" id="WP_274054862.1">
    <property type="nucleotide sequence ID" value="NZ_CP059693.1"/>
</dbReference>